<dbReference type="RefSeq" id="WP_042543585.1">
    <property type="nucleotide sequence ID" value="NZ_JXSQ01000006.1"/>
</dbReference>
<feature type="domain" description="AMP-dependent synthetase/ligase" evidence="3">
    <location>
        <begin position="22"/>
        <end position="350"/>
    </location>
</feature>
<accession>A0A0D0IP12</accession>
<dbReference type="Pfam" id="PF13193">
    <property type="entry name" value="AMP-binding_C"/>
    <property type="match status" value="1"/>
</dbReference>
<name>A0A0D0IP12_9MICO</name>
<keyword evidence="6" id="KW-1185">Reference proteome</keyword>
<dbReference type="InterPro" id="IPR000873">
    <property type="entry name" value="AMP-dep_synth/lig_dom"/>
</dbReference>
<evidence type="ECO:0000259" key="3">
    <source>
        <dbReference type="Pfam" id="PF00501"/>
    </source>
</evidence>
<dbReference type="InterPro" id="IPR045851">
    <property type="entry name" value="AMP-bd_C_sf"/>
</dbReference>
<reference evidence="5 6" key="1">
    <citation type="submission" date="2015-01" db="EMBL/GenBank/DDBJ databases">
        <title>Draft genome sequence of Leucobacter komagatae strain VKM ST2845.</title>
        <authorList>
            <person name="Karlyshev A.V."/>
            <person name="Kudryashova E.B."/>
        </authorList>
    </citation>
    <scope>NUCLEOTIDE SEQUENCE [LARGE SCALE GENOMIC DNA]</scope>
    <source>
        <strain evidence="5 6">VKM ST2845</strain>
    </source>
</reference>
<gene>
    <name evidence="5" type="ORF">SD72_06215</name>
</gene>
<dbReference type="Gene3D" id="3.30.300.30">
    <property type="match status" value="1"/>
</dbReference>
<dbReference type="GO" id="GO:0016878">
    <property type="term" value="F:acid-thiol ligase activity"/>
    <property type="evidence" value="ECO:0007669"/>
    <property type="project" value="UniProtKB-ARBA"/>
</dbReference>
<dbReference type="PANTHER" id="PTHR43767:SF1">
    <property type="entry name" value="NONRIBOSOMAL PEPTIDE SYNTHASE PES1 (EUROFUNG)-RELATED"/>
    <property type="match status" value="1"/>
</dbReference>
<keyword evidence="2" id="KW-0436">Ligase</keyword>
<evidence type="ECO:0000313" key="6">
    <source>
        <dbReference type="Proteomes" id="UP000032120"/>
    </source>
</evidence>
<evidence type="ECO:0000256" key="1">
    <source>
        <dbReference type="ARBA" id="ARBA00006432"/>
    </source>
</evidence>
<dbReference type="SUPFAM" id="SSF56801">
    <property type="entry name" value="Acetyl-CoA synthetase-like"/>
    <property type="match status" value="1"/>
</dbReference>
<sequence length="498" mass="53240">MTLNHLLWLSPAAGTTADCIGDDTRMLSYAEVDTLARAFAEQLTELGVSQGDVVGVMLENSIELVVGILGTWLVGAIATPINPTFTERELTYQLGDSEASLLLADEATLGRVPGIRTRALPVTEMRTAPTRETERRTTDAGEIALLIYTSGSTGQPKGVMLDHANLNAMTTSFVDHVDMTEADRALLVLPMFHVNAISLSWLSPITVGGSTVIVKRFAPVPFTEAVARHRPTFFSAVPAILARLVELPPEIAPDFSSVRFVICGAAPVSRELLQLSAERFNLRIIEGYGLTEGTCASTCNPLEGPHKLGSVGPVLPGQRIKLTDDKGNPVPTGERGEIRISGPNVMRGYLGRPEATAETIVDGWLRTGDVGVLDEDGYLRIVDRMKDMIIRGGENIYPKEIETHLATHPAVLEAAVVGAPHATLGEVPVAFVVALPGAQVNSEELIAHCAEGLAKIKVPAELTVVEELPRNPVGKIDKPELRRRVAAVSSSPETAVSA</sequence>
<dbReference type="InterPro" id="IPR025110">
    <property type="entry name" value="AMP-bd_C"/>
</dbReference>
<organism evidence="5 6">
    <name type="scientific">Leucobacter komagatae</name>
    <dbReference type="NCBI Taxonomy" id="55969"/>
    <lineage>
        <taxon>Bacteria</taxon>
        <taxon>Bacillati</taxon>
        <taxon>Actinomycetota</taxon>
        <taxon>Actinomycetes</taxon>
        <taxon>Micrococcales</taxon>
        <taxon>Microbacteriaceae</taxon>
        <taxon>Leucobacter</taxon>
    </lineage>
</organism>
<comment type="caution">
    <text evidence="5">The sequence shown here is derived from an EMBL/GenBank/DDBJ whole genome shotgun (WGS) entry which is preliminary data.</text>
</comment>
<dbReference type="InterPro" id="IPR020845">
    <property type="entry name" value="AMP-binding_CS"/>
</dbReference>
<dbReference type="EMBL" id="JXSQ01000006">
    <property type="protein sequence ID" value="KIP52812.1"/>
    <property type="molecule type" value="Genomic_DNA"/>
</dbReference>
<protein>
    <submittedName>
        <fullName evidence="5">AMP-dependent synthetase</fullName>
    </submittedName>
</protein>
<evidence type="ECO:0000256" key="2">
    <source>
        <dbReference type="ARBA" id="ARBA00022598"/>
    </source>
</evidence>
<dbReference type="Pfam" id="PF00501">
    <property type="entry name" value="AMP-binding"/>
    <property type="match status" value="1"/>
</dbReference>
<feature type="domain" description="AMP-binding enzyme C-terminal" evidence="4">
    <location>
        <begin position="400"/>
        <end position="475"/>
    </location>
</feature>
<dbReference type="PANTHER" id="PTHR43767">
    <property type="entry name" value="LONG-CHAIN-FATTY-ACID--COA LIGASE"/>
    <property type="match status" value="1"/>
</dbReference>
<dbReference type="Gene3D" id="3.40.50.12780">
    <property type="entry name" value="N-terminal domain of ligase-like"/>
    <property type="match status" value="1"/>
</dbReference>
<dbReference type="AlphaFoldDB" id="A0A0D0IP12"/>
<proteinExistence type="inferred from homology"/>
<evidence type="ECO:0000313" key="5">
    <source>
        <dbReference type="EMBL" id="KIP52812.1"/>
    </source>
</evidence>
<dbReference type="Proteomes" id="UP000032120">
    <property type="component" value="Unassembled WGS sequence"/>
</dbReference>
<dbReference type="OrthoDB" id="9803968at2"/>
<dbReference type="PROSITE" id="PS00455">
    <property type="entry name" value="AMP_BINDING"/>
    <property type="match status" value="1"/>
</dbReference>
<comment type="similarity">
    <text evidence="1">Belongs to the ATP-dependent AMP-binding enzyme family.</text>
</comment>
<evidence type="ECO:0000259" key="4">
    <source>
        <dbReference type="Pfam" id="PF13193"/>
    </source>
</evidence>
<dbReference type="InterPro" id="IPR042099">
    <property type="entry name" value="ANL_N_sf"/>
</dbReference>
<dbReference type="InterPro" id="IPR050237">
    <property type="entry name" value="ATP-dep_AMP-bd_enzyme"/>
</dbReference>
<dbReference type="FunFam" id="3.30.300.30:FF:000008">
    <property type="entry name" value="2,3-dihydroxybenzoate-AMP ligase"/>
    <property type="match status" value="1"/>
</dbReference>